<dbReference type="Gene3D" id="3.20.20.80">
    <property type="entry name" value="Glycosidases"/>
    <property type="match status" value="1"/>
</dbReference>
<comment type="caution">
    <text evidence="9">The sequence shown here is derived from an EMBL/GenBank/DDBJ whole genome shotgun (WGS) entry which is preliminary data.</text>
</comment>
<feature type="domain" description="GH18" evidence="8">
    <location>
        <begin position="53"/>
        <end position="365"/>
    </location>
</feature>
<gene>
    <name evidence="9" type="ORF">C1O66_12580</name>
</gene>
<dbReference type="EMBL" id="POSP01000003">
    <property type="protein sequence ID" value="PND38275.1"/>
    <property type="molecule type" value="Genomic_DNA"/>
</dbReference>
<evidence type="ECO:0000256" key="1">
    <source>
        <dbReference type="ARBA" id="ARBA00000822"/>
    </source>
</evidence>
<dbReference type="Gene3D" id="3.40.5.30">
    <property type="entry name" value="(Trans)glycosidases - domain 2"/>
    <property type="match status" value="1"/>
</dbReference>
<dbReference type="GO" id="GO:0008061">
    <property type="term" value="F:chitin binding"/>
    <property type="evidence" value="ECO:0007669"/>
    <property type="project" value="InterPro"/>
</dbReference>
<proteinExistence type="inferred from homology"/>
<dbReference type="InterPro" id="IPR001223">
    <property type="entry name" value="Glyco_hydro18_cat"/>
</dbReference>
<dbReference type="EC" id="3.2.1.14" evidence="2"/>
<comment type="similarity">
    <text evidence="6">Belongs to the glycosyl hydrolase 18 family.</text>
</comment>
<dbReference type="PROSITE" id="PS51910">
    <property type="entry name" value="GH18_2"/>
    <property type="match status" value="1"/>
</dbReference>
<evidence type="ECO:0000256" key="7">
    <source>
        <dbReference type="SAM" id="SignalP"/>
    </source>
</evidence>
<sequence length="371" mass="40181">MTHHLHRPDGLLSFIARLSGSLGLAAACVILAAGSSARAAAGPAPAAPAAACRPVVAVYPSWKALALPLTAIPWERFTHLALVFALPTADGGLRTQELDELLPGLRAETRKHGRKLWVSIGGANGVGDAFQALGRDAGKRQKFVEQVRRFVDTQQLDGIDIDWEHWTRQHQLGQGGNDPVESAMLVQLLAELRAALPASVDLSASVFAGPWIGPQYLSELQKHVSYVALMSYDFTGAWSGSAVGHHADLETFEAATQDLLKRGFQREKILLGLPFYGKEFIQGRTQEVRDQPYRDILSRMGADLAPLAKGQLGHTYFETPALVKAKAEFARDQSFAGLMMFELSMDALQSPHSLSLASMQVISPTACGRRP</sequence>
<dbReference type="PROSITE" id="PS01095">
    <property type="entry name" value="GH18_1"/>
    <property type="match status" value="1"/>
</dbReference>
<comment type="catalytic activity">
    <reaction evidence="1">
        <text>Random endo-hydrolysis of N-acetyl-beta-D-glucosaminide (1-&gt;4)-beta-linkages in chitin and chitodextrins.</text>
        <dbReference type="EC" id="3.2.1.14"/>
    </reaction>
</comment>
<dbReference type="InterPro" id="IPR001579">
    <property type="entry name" value="Glyco_hydro_18_chit_AS"/>
</dbReference>
<dbReference type="PANTHER" id="PTHR11177">
    <property type="entry name" value="CHITINASE"/>
    <property type="match status" value="1"/>
</dbReference>
<keyword evidence="7" id="KW-0732">Signal</keyword>
<protein>
    <recommendedName>
        <fullName evidence="2">chitinase</fullName>
        <ecNumber evidence="2">3.2.1.14</ecNumber>
    </recommendedName>
</protein>
<dbReference type="AlphaFoldDB" id="A0A2N8KXU7"/>
<dbReference type="GO" id="GO:0005975">
    <property type="term" value="P:carbohydrate metabolic process"/>
    <property type="evidence" value="ECO:0007669"/>
    <property type="project" value="InterPro"/>
</dbReference>
<dbReference type="SMART" id="SM00636">
    <property type="entry name" value="Glyco_18"/>
    <property type="match status" value="1"/>
</dbReference>
<keyword evidence="3 5" id="KW-0378">Hydrolase</keyword>
<evidence type="ECO:0000256" key="3">
    <source>
        <dbReference type="ARBA" id="ARBA00022801"/>
    </source>
</evidence>
<evidence type="ECO:0000256" key="2">
    <source>
        <dbReference type="ARBA" id="ARBA00012729"/>
    </source>
</evidence>
<name>A0A2N8KXU7_9BURK</name>
<dbReference type="InterPro" id="IPR011583">
    <property type="entry name" value="Chitinase_II/V-like_cat"/>
</dbReference>
<dbReference type="Pfam" id="PF00704">
    <property type="entry name" value="Glyco_hydro_18"/>
    <property type="match status" value="1"/>
</dbReference>
<evidence type="ECO:0000259" key="8">
    <source>
        <dbReference type="PROSITE" id="PS51910"/>
    </source>
</evidence>
<evidence type="ECO:0000313" key="10">
    <source>
        <dbReference type="Proteomes" id="UP000235916"/>
    </source>
</evidence>
<dbReference type="GO" id="GO:0008843">
    <property type="term" value="F:endochitinase activity"/>
    <property type="evidence" value="ECO:0007669"/>
    <property type="project" value="UniProtKB-EC"/>
</dbReference>
<dbReference type="Proteomes" id="UP000235916">
    <property type="component" value="Unassembled WGS sequence"/>
</dbReference>
<dbReference type="InterPro" id="IPR017853">
    <property type="entry name" value="GH"/>
</dbReference>
<organism evidence="9 10">
    <name type="scientific">Kinneretia aquatilis</name>
    <dbReference type="NCBI Taxonomy" id="2070761"/>
    <lineage>
        <taxon>Bacteria</taxon>
        <taxon>Pseudomonadati</taxon>
        <taxon>Pseudomonadota</taxon>
        <taxon>Betaproteobacteria</taxon>
        <taxon>Burkholderiales</taxon>
        <taxon>Sphaerotilaceae</taxon>
        <taxon>Roseateles</taxon>
    </lineage>
</organism>
<keyword evidence="10" id="KW-1185">Reference proteome</keyword>
<keyword evidence="4 5" id="KW-0326">Glycosidase</keyword>
<dbReference type="GO" id="GO:0006032">
    <property type="term" value="P:chitin catabolic process"/>
    <property type="evidence" value="ECO:0007669"/>
    <property type="project" value="TreeGrafter"/>
</dbReference>
<evidence type="ECO:0000256" key="6">
    <source>
        <dbReference type="RuleBase" id="RU004453"/>
    </source>
</evidence>
<evidence type="ECO:0000256" key="5">
    <source>
        <dbReference type="RuleBase" id="RU000489"/>
    </source>
</evidence>
<dbReference type="PROSITE" id="PS51257">
    <property type="entry name" value="PROKAR_LIPOPROTEIN"/>
    <property type="match status" value="1"/>
</dbReference>
<reference evidence="9 10" key="1">
    <citation type="submission" date="2018-01" db="EMBL/GenBank/DDBJ databases">
        <title>Draft genome sequence of Paucibacter aquatile CR182 isolated from freshwater of the Nakdong River.</title>
        <authorList>
            <person name="Choi A."/>
            <person name="Chung E.J."/>
        </authorList>
    </citation>
    <scope>NUCLEOTIDE SEQUENCE [LARGE SCALE GENOMIC DNA]</scope>
    <source>
        <strain evidence="9 10">CR182</strain>
    </source>
</reference>
<dbReference type="PANTHER" id="PTHR11177:SF317">
    <property type="entry name" value="CHITINASE 12-RELATED"/>
    <property type="match status" value="1"/>
</dbReference>
<accession>A0A2N8KXU7</accession>
<dbReference type="InterPro" id="IPR050314">
    <property type="entry name" value="Glycosyl_Hydrlase_18"/>
</dbReference>
<dbReference type="SUPFAM" id="SSF51445">
    <property type="entry name" value="(Trans)glycosidases"/>
    <property type="match status" value="1"/>
</dbReference>
<evidence type="ECO:0000313" key="9">
    <source>
        <dbReference type="EMBL" id="PND38275.1"/>
    </source>
</evidence>
<feature type="chain" id="PRO_5015009472" description="chitinase" evidence="7">
    <location>
        <begin position="40"/>
        <end position="371"/>
    </location>
</feature>
<dbReference type="GO" id="GO:0005576">
    <property type="term" value="C:extracellular region"/>
    <property type="evidence" value="ECO:0007669"/>
    <property type="project" value="TreeGrafter"/>
</dbReference>
<feature type="signal peptide" evidence="7">
    <location>
        <begin position="1"/>
        <end position="39"/>
    </location>
</feature>
<dbReference type="OrthoDB" id="9775889at2"/>
<evidence type="ECO:0000256" key="4">
    <source>
        <dbReference type="ARBA" id="ARBA00023295"/>
    </source>
</evidence>